<name>A0ABR7FXQ0_9FIRM</name>
<evidence type="ECO:0000256" key="1">
    <source>
        <dbReference type="ARBA" id="ARBA00006068"/>
    </source>
</evidence>
<comment type="caution">
    <text evidence="4">The sequence shown here is derived from an EMBL/GenBank/DDBJ whole genome shotgun (WGS) entry which is preliminary data.</text>
</comment>
<dbReference type="PANTHER" id="PTHR33392">
    <property type="entry name" value="POLYISOPRENYL-TEICHOIC ACID--PEPTIDOGLYCAN TEICHOIC ACID TRANSFERASE TAGU"/>
    <property type="match status" value="1"/>
</dbReference>
<evidence type="ECO:0000256" key="2">
    <source>
        <dbReference type="SAM" id="Phobius"/>
    </source>
</evidence>
<dbReference type="Pfam" id="PF03816">
    <property type="entry name" value="LytR_cpsA_psr"/>
    <property type="match status" value="1"/>
</dbReference>
<accession>A0ABR7FXQ0</accession>
<dbReference type="Gene3D" id="3.40.190.10">
    <property type="entry name" value="Periplasmic binding protein-like II"/>
    <property type="match status" value="1"/>
</dbReference>
<evidence type="ECO:0000313" key="4">
    <source>
        <dbReference type="EMBL" id="MBC5679450.1"/>
    </source>
</evidence>
<sequence length="529" mass="58713">MANFFTKTNKDMKYIFKKSANLNKKEKRRKKRGVMALIGLLLVLVELVISGLFLFEIFKLDIFPTKYFIMMIIILVLILLYNFTSQFTKAHYFGKFLSVLMSVILVFGYLVGSKVNWAFGNITNTKIETDVVDVIVLKHDSASSIKDALSYTFGYNGSIEETLSTKAAEQINSENNASISTKKYTSWDNLLEALYSNKDIKAIFMTESMRASMSEEDTDFASKTKVLGNIKIITKTTVNTAAKKSKGEPFVVYISGNDGYGDISDVGRSDVNILAVINPETRQVLLISTPRDYYITISDANGRKGIDKLTHAGNAGTQGSIDALYDLYGFKADYFMKLNFDGCVKIVDALGGITIDSEVEFTNGNDAAPENYHFVKGLNECDGAMTLAFVRERQCFMNGDFQRGRNQQAAISGIINKATSPSILTSYSSVLEAATEVLYTNMPTSMITGLIKDQLADSTPWNVQSYAVSGRTQSNYCNLYGFYASTVVPDYDTVNIAIKLMNMIYNDETVNVDEYVESLENETATGSAQ</sequence>
<keyword evidence="2" id="KW-0812">Transmembrane</keyword>
<feature type="transmembrane region" description="Helical" evidence="2">
    <location>
        <begin position="34"/>
        <end position="55"/>
    </location>
</feature>
<evidence type="ECO:0000313" key="5">
    <source>
        <dbReference type="Proteomes" id="UP000628463"/>
    </source>
</evidence>
<dbReference type="EMBL" id="JACOPD010000001">
    <property type="protein sequence ID" value="MBC5679450.1"/>
    <property type="molecule type" value="Genomic_DNA"/>
</dbReference>
<protein>
    <submittedName>
        <fullName evidence="4">LCP family protein</fullName>
    </submittedName>
</protein>
<comment type="similarity">
    <text evidence="1">Belongs to the LytR/CpsA/Psr (LCP) family.</text>
</comment>
<reference evidence="4 5" key="1">
    <citation type="submission" date="2020-08" db="EMBL/GenBank/DDBJ databases">
        <title>Genome public.</title>
        <authorList>
            <person name="Liu C."/>
            <person name="Sun Q."/>
        </authorList>
    </citation>
    <scope>NUCLEOTIDE SEQUENCE [LARGE SCALE GENOMIC DNA]</scope>
    <source>
        <strain evidence="4 5">NSJ-43</strain>
    </source>
</reference>
<dbReference type="InterPro" id="IPR004474">
    <property type="entry name" value="LytR_CpsA_psr"/>
</dbReference>
<proteinExistence type="inferred from homology"/>
<evidence type="ECO:0000259" key="3">
    <source>
        <dbReference type="Pfam" id="PF03816"/>
    </source>
</evidence>
<gene>
    <name evidence="4" type="ORF">H8S01_00515</name>
</gene>
<dbReference type="InterPro" id="IPR050922">
    <property type="entry name" value="LytR/CpsA/Psr_CW_biosynth"/>
</dbReference>
<keyword evidence="5" id="KW-1185">Reference proteome</keyword>
<dbReference type="Gene3D" id="3.40.630.190">
    <property type="entry name" value="LCP protein"/>
    <property type="match status" value="1"/>
</dbReference>
<keyword evidence="2" id="KW-0472">Membrane</keyword>
<keyword evidence="2" id="KW-1133">Transmembrane helix</keyword>
<feature type="domain" description="Cell envelope-related transcriptional attenuator" evidence="3">
    <location>
        <begin position="268"/>
        <end position="419"/>
    </location>
</feature>
<dbReference type="RefSeq" id="WP_186835817.1">
    <property type="nucleotide sequence ID" value="NZ_JACOPD010000001.1"/>
</dbReference>
<feature type="transmembrane region" description="Helical" evidence="2">
    <location>
        <begin position="96"/>
        <end position="119"/>
    </location>
</feature>
<organism evidence="4 5">
    <name type="scientific">Lachnospira hominis</name>
    <name type="common">ex Liu et al. 2021</name>
    <dbReference type="NCBI Taxonomy" id="2763051"/>
    <lineage>
        <taxon>Bacteria</taxon>
        <taxon>Bacillati</taxon>
        <taxon>Bacillota</taxon>
        <taxon>Clostridia</taxon>
        <taxon>Lachnospirales</taxon>
        <taxon>Lachnospiraceae</taxon>
        <taxon>Lachnospira</taxon>
    </lineage>
</organism>
<dbReference type="NCBIfam" id="TIGR00350">
    <property type="entry name" value="lytR_cpsA_psr"/>
    <property type="match status" value="1"/>
</dbReference>
<dbReference type="Proteomes" id="UP000628463">
    <property type="component" value="Unassembled WGS sequence"/>
</dbReference>
<feature type="transmembrane region" description="Helical" evidence="2">
    <location>
        <begin position="67"/>
        <end position="84"/>
    </location>
</feature>
<dbReference type="PANTHER" id="PTHR33392:SF6">
    <property type="entry name" value="POLYISOPRENYL-TEICHOIC ACID--PEPTIDOGLYCAN TEICHOIC ACID TRANSFERASE TAGU"/>
    <property type="match status" value="1"/>
</dbReference>